<protein>
    <recommendedName>
        <fullName evidence="2">BRCT domain-containing protein</fullName>
    </recommendedName>
</protein>
<evidence type="ECO:0000313" key="3">
    <source>
        <dbReference type="EMBL" id="KAG8236075.1"/>
    </source>
</evidence>
<evidence type="ECO:0000259" key="2">
    <source>
        <dbReference type="PROSITE" id="PS50172"/>
    </source>
</evidence>
<feature type="region of interest" description="Disordered" evidence="1">
    <location>
        <begin position="1"/>
        <end position="35"/>
    </location>
</feature>
<feature type="compositionally biased region" description="Acidic residues" evidence="1">
    <location>
        <begin position="8"/>
        <end position="19"/>
    </location>
</feature>
<gene>
    <name evidence="3" type="ORF">J437_LFUL016663</name>
</gene>
<proteinExistence type="predicted"/>
<dbReference type="Gene3D" id="3.40.50.10190">
    <property type="entry name" value="BRCT domain"/>
    <property type="match status" value="2"/>
</dbReference>
<dbReference type="PROSITE" id="PS50172">
    <property type="entry name" value="BRCT"/>
    <property type="match status" value="2"/>
</dbReference>
<reference evidence="3" key="1">
    <citation type="submission" date="2013-04" db="EMBL/GenBank/DDBJ databases">
        <authorList>
            <person name="Qu J."/>
            <person name="Murali S.C."/>
            <person name="Bandaranaike D."/>
            <person name="Bellair M."/>
            <person name="Blankenburg K."/>
            <person name="Chao H."/>
            <person name="Dinh H."/>
            <person name="Doddapaneni H."/>
            <person name="Downs B."/>
            <person name="Dugan-Rocha S."/>
            <person name="Elkadiri S."/>
            <person name="Gnanaolivu R.D."/>
            <person name="Hernandez B."/>
            <person name="Javaid M."/>
            <person name="Jayaseelan J.C."/>
            <person name="Lee S."/>
            <person name="Li M."/>
            <person name="Ming W."/>
            <person name="Munidasa M."/>
            <person name="Muniz J."/>
            <person name="Nguyen L."/>
            <person name="Ongeri F."/>
            <person name="Osuji N."/>
            <person name="Pu L.-L."/>
            <person name="Puazo M."/>
            <person name="Qu C."/>
            <person name="Quiroz J."/>
            <person name="Raj R."/>
            <person name="Weissenberger G."/>
            <person name="Xin Y."/>
            <person name="Zou X."/>
            <person name="Han Y."/>
            <person name="Richards S."/>
            <person name="Worley K."/>
            <person name="Muzny D."/>
            <person name="Gibbs R."/>
        </authorList>
    </citation>
    <scope>NUCLEOTIDE SEQUENCE</scope>
    <source>
        <strain evidence="3">Sampled in the wild</strain>
    </source>
</reference>
<reference evidence="3" key="2">
    <citation type="submission" date="2017-10" db="EMBL/GenBank/DDBJ databases">
        <title>Ladona fulva Genome sequencing and assembly.</title>
        <authorList>
            <person name="Murali S."/>
            <person name="Richards S."/>
            <person name="Bandaranaike D."/>
            <person name="Bellair M."/>
            <person name="Blankenburg K."/>
            <person name="Chao H."/>
            <person name="Dinh H."/>
            <person name="Doddapaneni H."/>
            <person name="Dugan-Rocha S."/>
            <person name="Elkadiri S."/>
            <person name="Gnanaolivu R."/>
            <person name="Hernandez B."/>
            <person name="Skinner E."/>
            <person name="Javaid M."/>
            <person name="Lee S."/>
            <person name="Li M."/>
            <person name="Ming W."/>
            <person name="Munidasa M."/>
            <person name="Muniz J."/>
            <person name="Nguyen L."/>
            <person name="Hughes D."/>
            <person name="Osuji N."/>
            <person name="Pu L.-L."/>
            <person name="Puazo M."/>
            <person name="Qu C."/>
            <person name="Quiroz J."/>
            <person name="Raj R."/>
            <person name="Weissenberger G."/>
            <person name="Xin Y."/>
            <person name="Zou X."/>
            <person name="Han Y."/>
            <person name="Worley K."/>
            <person name="Muzny D."/>
            <person name="Gibbs R."/>
        </authorList>
    </citation>
    <scope>NUCLEOTIDE SEQUENCE</scope>
    <source>
        <strain evidence="3">Sampled in the wild</strain>
    </source>
</reference>
<dbReference type="PANTHER" id="PTHR14625:SF3">
    <property type="entry name" value="MICROCEPHALIN"/>
    <property type="match status" value="1"/>
</dbReference>
<dbReference type="OrthoDB" id="2384350at2759"/>
<dbReference type="PANTHER" id="PTHR14625">
    <property type="entry name" value="MICROCEPHALIN"/>
    <property type="match status" value="1"/>
</dbReference>
<dbReference type="InterPro" id="IPR022047">
    <property type="entry name" value="Microcephalin-like"/>
</dbReference>
<feature type="domain" description="BRCT" evidence="2">
    <location>
        <begin position="88"/>
        <end position="172"/>
    </location>
</feature>
<dbReference type="Proteomes" id="UP000792457">
    <property type="component" value="Unassembled WGS sequence"/>
</dbReference>
<name>A0A8K0P4X8_LADFU</name>
<dbReference type="GO" id="GO:0000278">
    <property type="term" value="P:mitotic cell cycle"/>
    <property type="evidence" value="ECO:0007669"/>
    <property type="project" value="TreeGrafter"/>
</dbReference>
<accession>A0A8K0P4X8</accession>
<dbReference type="InterPro" id="IPR001357">
    <property type="entry name" value="BRCT_dom"/>
</dbReference>
<dbReference type="EMBL" id="KZ308985">
    <property type="protein sequence ID" value="KAG8236075.1"/>
    <property type="molecule type" value="Genomic_DNA"/>
</dbReference>
<dbReference type="AlphaFoldDB" id="A0A8K0P4X8"/>
<evidence type="ECO:0000313" key="4">
    <source>
        <dbReference type="Proteomes" id="UP000792457"/>
    </source>
</evidence>
<dbReference type="SUPFAM" id="SSF52113">
    <property type="entry name" value="BRCT domain"/>
    <property type="match status" value="2"/>
</dbReference>
<dbReference type="CDD" id="cd17751">
    <property type="entry name" value="BRCT_microcephalin_rpt3"/>
    <property type="match status" value="1"/>
</dbReference>
<dbReference type="CDD" id="cd17736">
    <property type="entry name" value="BRCT_microcephalin_rpt2"/>
    <property type="match status" value="1"/>
</dbReference>
<keyword evidence="4" id="KW-1185">Reference proteome</keyword>
<comment type="caution">
    <text evidence="3">The sequence shown here is derived from an EMBL/GenBank/DDBJ whole genome shotgun (WGS) entry which is preliminary data.</text>
</comment>
<evidence type="ECO:0000256" key="1">
    <source>
        <dbReference type="SAM" id="MobiDB-lite"/>
    </source>
</evidence>
<feature type="domain" description="BRCT" evidence="2">
    <location>
        <begin position="193"/>
        <end position="281"/>
    </location>
</feature>
<sequence length="296" mass="33146">MDRFLEETKEEEESNEDDELKTRQSCPSPIPSEKEIKFEEDSISSTSLNISTCQTADAIQNGIKKENNKISQVPITFFFQASVLPSRGKAVVFTGFEFDESEMLSNVVYSLGGYQVDRAVTGRCTHVITNYPPKRTLNMLRGIARGCWIVSKEWVMKSLECNSWMDEEEFEIDYFLPAIKKARVSQQNGPPFPHRSVFSSCGPIYVGNDCSPPSSELKELISLCGGQLATCTRSAKVVVVGQGKIPASLTHRLANPQFVTEKWILDSISEESLRSFEHPYLVSVPNKRLTSVEPNS</sequence>
<dbReference type="Pfam" id="PF00533">
    <property type="entry name" value="BRCT"/>
    <property type="match status" value="1"/>
</dbReference>
<organism evidence="3 4">
    <name type="scientific">Ladona fulva</name>
    <name type="common">Scarce chaser dragonfly</name>
    <name type="synonym">Libellula fulva</name>
    <dbReference type="NCBI Taxonomy" id="123851"/>
    <lineage>
        <taxon>Eukaryota</taxon>
        <taxon>Metazoa</taxon>
        <taxon>Ecdysozoa</taxon>
        <taxon>Arthropoda</taxon>
        <taxon>Hexapoda</taxon>
        <taxon>Insecta</taxon>
        <taxon>Pterygota</taxon>
        <taxon>Palaeoptera</taxon>
        <taxon>Odonata</taxon>
        <taxon>Epiprocta</taxon>
        <taxon>Anisoptera</taxon>
        <taxon>Libelluloidea</taxon>
        <taxon>Libellulidae</taxon>
        <taxon>Ladona</taxon>
    </lineage>
</organism>
<dbReference type="SMART" id="SM00292">
    <property type="entry name" value="BRCT"/>
    <property type="match status" value="2"/>
</dbReference>
<dbReference type="InterPro" id="IPR036420">
    <property type="entry name" value="BRCT_dom_sf"/>
</dbReference>